<dbReference type="AlphaFoldDB" id="A0AAE0YXY7"/>
<accession>A0AAE0YXY7</accession>
<reference evidence="3" key="1">
    <citation type="journal article" date="2023" name="G3 (Bethesda)">
        <title>A reference genome for the long-term kleptoplast-retaining sea slug Elysia crispata morphotype clarki.</title>
        <authorList>
            <person name="Eastman K.E."/>
            <person name="Pendleton A.L."/>
            <person name="Shaikh M.A."/>
            <person name="Suttiyut T."/>
            <person name="Ogas R."/>
            <person name="Tomko P."/>
            <person name="Gavelis G."/>
            <person name="Widhalm J.R."/>
            <person name="Wisecaver J.H."/>
        </authorList>
    </citation>
    <scope>NUCLEOTIDE SEQUENCE</scope>
    <source>
        <strain evidence="3">ECLA1</strain>
    </source>
</reference>
<gene>
    <name evidence="3" type="ORF">RRG08_005591</name>
</gene>
<feature type="compositionally biased region" description="Polar residues" evidence="1">
    <location>
        <begin position="264"/>
        <end position="273"/>
    </location>
</feature>
<evidence type="ECO:0000259" key="2">
    <source>
        <dbReference type="Pfam" id="PF13843"/>
    </source>
</evidence>
<dbReference type="GO" id="GO:0043565">
    <property type="term" value="F:sequence-specific DNA binding"/>
    <property type="evidence" value="ECO:0007669"/>
    <property type="project" value="TreeGrafter"/>
</dbReference>
<evidence type="ECO:0000313" key="4">
    <source>
        <dbReference type="Proteomes" id="UP001283361"/>
    </source>
</evidence>
<dbReference type="Proteomes" id="UP001283361">
    <property type="component" value="Unassembled WGS sequence"/>
</dbReference>
<feature type="region of interest" description="Disordered" evidence="1">
    <location>
        <begin position="569"/>
        <end position="608"/>
    </location>
</feature>
<dbReference type="PANTHER" id="PTHR47055">
    <property type="entry name" value="DDE_TNP_1_7 DOMAIN-CONTAINING PROTEIN"/>
    <property type="match status" value="1"/>
</dbReference>
<feature type="region of interest" description="Disordered" evidence="1">
    <location>
        <begin position="258"/>
        <end position="280"/>
    </location>
</feature>
<dbReference type="InterPro" id="IPR029526">
    <property type="entry name" value="PGBD"/>
</dbReference>
<dbReference type="EMBL" id="JAWDGP010005176">
    <property type="protein sequence ID" value="KAK3758965.1"/>
    <property type="molecule type" value="Genomic_DNA"/>
</dbReference>
<comment type="caution">
    <text evidence="3">The sequence shown here is derived from an EMBL/GenBank/DDBJ whole genome shotgun (WGS) entry which is preliminary data.</text>
</comment>
<feature type="compositionally biased region" description="Low complexity" evidence="1">
    <location>
        <begin position="595"/>
        <end position="606"/>
    </location>
</feature>
<feature type="region of interest" description="Disordered" evidence="1">
    <location>
        <begin position="1"/>
        <end position="41"/>
    </location>
</feature>
<dbReference type="Pfam" id="PF13843">
    <property type="entry name" value="DDE_Tnp_1_7"/>
    <property type="match status" value="1"/>
</dbReference>
<proteinExistence type="predicted"/>
<name>A0AAE0YXY7_9GAST</name>
<dbReference type="PANTHER" id="PTHR47055:SF3">
    <property type="entry name" value="PHORBOL-ESTER_DAG-TYPE DOMAIN-CONTAINING PROTEIN"/>
    <property type="match status" value="1"/>
</dbReference>
<sequence length="940" mass="104564">MKNKRKRKLKQPEKDLIADDTEKVARGIDNADNSPPHLGWLPMEHPVEVELERLEPPLLKKVQDKVLAAAATVQQEGAQNGGRLPEAQPARASSDLEGPSAASGKCRAREPIVVRKDAIARLAKEHKNHSQKGRSDTVYNWGVSELPQGAALRPRRSLNLPQEGFFICLLNSTGNSSRSTPSSSFEDLLSLEEVQSGGTTASRPGASFGANLSNESLIPRAHPPPQKLTLLHRNSNWSERVRAATHPPPQKLKLVRAGSCGHSPASTETQTGPSGFVRPLTRLHRNSNWSERVRAATHRPPQKLKLVRARSCGHSPSSTETQTGPSAFVRPLTLLHRNSNWSERVRAATHRPPQKLKLVRAGSCGHSPSSTETQTGPSAFVRPLTRLHRNSNWSERVRAATHRPPQKLKLVRARSCGHSPSSTETQTGPSAFVRPLTLLHRNSNWSQRVRAATHPPPQKLKLVRARSCGHSPSSTETQTGPSAFVRPLTVLHRNSNWSERVRAATHRPPQKLKLVRAGSCGHSPASTETQTGPSAFVRPLTVLHRNSNWSERVRAATHPPPQKLKLVRARSCGHSPSQVATPPRNMDHDLPQQPGSSSSSGSSESSNGQRRIVKMFNVSEAQVLLDSIPTDYAGDDEENCRPSGVHKWKKRTLDKRVQDFSKNEGPVEELFSGCHSPGQYFTTFFDNSIVDDLIFQTTLYITQQERRVSTVTRQDILGFIGINIIMGYHVLPSYTHYWCEDPDVSVPFISSVMTRNRFSQILSNVHVNDNKNLDKNDKLSKIRPLIAKANSQFAKLYDVRRVQSVDESMVLFKGRSSIKQYCPMKPIKRGYKLWVRADMDGYISKFDVYQGKNGKENQKWNGFGLGESVVCEMVEDLFGGGHEVYFDNFFNSVPLMDFLKEKKVSACGTIRSNRKGLPLLMKEKDLKKGAGSLILELLRT</sequence>
<protein>
    <recommendedName>
        <fullName evidence="2">PiggyBac transposable element-derived protein domain-containing protein</fullName>
    </recommendedName>
</protein>
<keyword evidence="4" id="KW-1185">Reference proteome</keyword>
<feature type="region of interest" description="Disordered" evidence="1">
    <location>
        <begin position="76"/>
        <end position="108"/>
    </location>
</feature>
<evidence type="ECO:0000313" key="3">
    <source>
        <dbReference type="EMBL" id="KAK3758965.1"/>
    </source>
</evidence>
<evidence type="ECO:0000256" key="1">
    <source>
        <dbReference type="SAM" id="MobiDB-lite"/>
    </source>
</evidence>
<feature type="compositionally biased region" description="Basic and acidic residues" evidence="1">
    <location>
        <begin position="10"/>
        <end position="26"/>
    </location>
</feature>
<dbReference type="InterPro" id="IPR052638">
    <property type="entry name" value="PiggyBac_TE-derived"/>
</dbReference>
<feature type="domain" description="PiggyBac transposable element-derived protein" evidence="2">
    <location>
        <begin position="676"/>
        <end position="928"/>
    </location>
</feature>
<organism evidence="3 4">
    <name type="scientific">Elysia crispata</name>
    <name type="common">lettuce slug</name>
    <dbReference type="NCBI Taxonomy" id="231223"/>
    <lineage>
        <taxon>Eukaryota</taxon>
        <taxon>Metazoa</taxon>
        <taxon>Spiralia</taxon>
        <taxon>Lophotrochozoa</taxon>
        <taxon>Mollusca</taxon>
        <taxon>Gastropoda</taxon>
        <taxon>Heterobranchia</taxon>
        <taxon>Euthyneura</taxon>
        <taxon>Panpulmonata</taxon>
        <taxon>Sacoglossa</taxon>
        <taxon>Placobranchoidea</taxon>
        <taxon>Plakobranchidae</taxon>
        <taxon>Elysia</taxon>
    </lineage>
</organism>